<dbReference type="Gene3D" id="2.40.340.10">
    <property type="entry name" value="MoeA, C-terminal, domain IV"/>
    <property type="match status" value="1"/>
</dbReference>
<dbReference type="GO" id="GO:0006777">
    <property type="term" value="P:Mo-molybdopterin cofactor biosynthetic process"/>
    <property type="evidence" value="ECO:0007669"/>
    <property type="project" value="UniProtKB-UniRule"/>
</dbReference>
<keyword evidence="5 11" id="KW-0500">Molybdenum</keyword>
<proteinExistence type="inferred from homology"/>
<comment type="pathway">
    <text evidence="3 11">Cofactor biosynthesis; molybdopterin biosynthesis.</text>
</comment>
<dbReference type="EMBL" id="BDQK01000001">
    <property type="protein sequence ID" value="GBF78720.1"/>
    <property type="molecule type" value="Genomic_DNA"/>
</dbReference>
<accession>A0A401IBW9</accession>
<dbReference type="InterPro" id="IPR036425">
    <property type="entry name" value="MoaB/Mog-like_dom_sf"/>
</dbReference>
<dbReference type="SUPFAM" id="SSF63867">
    <property type="entry name" value="MoeA C-terminal domain-like"/>
    <property type="match status" value="1"/>
</dbReference>
<evidence type="ECO:0000256" key="4">
    <source>
        <dbReference type="ARBA" id="ARBA00010763"/>
    </source>
</evidence>
<dbReference type="SUPFAM" id="SSF53218">
    <property type="entry name" value="Molybdenum cofactor biosynthesis proteins"/>
    <property type="match status" value="1"/>
</dbReference>
<dbReference type="SMART" id="SM00852">
    <property type="entry name" value="MoCF_biosynth"/>
    <property type="match status" value="1"/>
</dbReference>
<reference evidence="14" key="1">
    <citation type="submission" date="2017-05" db="EMBL/GenBank/DDBJ databases">
        <title>Physiological properties and genetic analysis related to exopolysaccharide production of fresh-water unicellular cyanobacterium Aphanothece sacrum, Suizenji Nori, that has been cultured as a food source in Japan.</title>
        <authorList>
            <person name="Kanesaki Y."/>
            <person name="Yoshikawa S."/>
            <person name="Ohki K."/>
        </authorList>
    </citation>
    <scope>NUCLEOTIDE SEQUENCE [LARGE SCALE GENOMIC DNA]</scope>
    <source>
        <strain evidence="14">FPU1</strain>
    </source>
</reference>
<dbReference type="SUPFAM" id="SSF63882">
    <property type="entry name" value="MoeA N-terminal region -like"/>
    <property type="match status" value="1"/>
</dbReference>
<dbReference type="PANTHER" id="PTHR10192">
    <property type="entry name" value="MOLYBDOPTERIN BIOSYNTHESIS PROTEIN"/>
    <property type="match status" value="1"/>
</dbReference>
<dbReference type="InterPro" id="IPR005111">
    <property type="entry name" value="MoeA_C_domain_IV"/>
</dbReference>
<dbReference type="GO" id="GO:0061599">
    <property type="term" value="F:molybdopterin molybdotransferase activity"/>
    <property type="evidence" value="ECO:0007669"/>
    <property type="project" value="UniProtKB-UniRule"/>
</dbReference>
<keyword evidence="9 11" id="KW-0501">Molybdenum cofactor biosynthesis</keyword>
<dbReference type="InterPro" id="IPR036688">
    <property type="entry name" value="MoeA_C_domain_IV_sf"/>
</dbReference>
<dbReference type="Gene3D" id="3.40.980.10">
    <property type="entry name" value="MoaB/Mog-like domain"/>
    <property type="match status" value="1"/>
</dbReference>
<comment type="catalytic activity">
    <reaction evidence="10">
        <text>adenylyl-molybdopterin + molybdate = Mo-molybdopterin + AMP + H(+)</text>
        <dbReference type="Rhea" id="RHEA:35047"/>
        <dbReference type="ChEBI" id="CHEBI:15378"/>
        <dbReference type="ChEBI" id="CHEBI:36264"/>
        <dbReference type="ChEBI" id="CHEBI:62727"/>
        <dbReference type="ChEBI" id="CHEBI:71302"/>
        <dbReference type="ChEBI" id="CHEBI:456215"/>
        <dbReference type="EC" id="2.10.1.1"/>
    </reaction>
</comment>
<dbReference type="FunFam" id="3.40.980.10:FF:000004">
    <property type="entry name" value="Molybdopterin molybdenumtransferase"/>
    <property type="match status" value="1"/>
</dbReference>
<dbReference type="EC" id="2.10.1.1" evidence="11"/>
<evidence type="ECO:0000259" key="12">
    <source>
        <dbReference type="SMART" id="SM00852"/>
    </source>
</evidence>
<evidence type="ECO:0000256" key="1">
    <source>
        <dbReference type="ARBA" id="ARBA00001946"/>
    </source>
</evidence>
<comment type="function">
    <text evidence="2 11">Catalyzes the insertion of molybdate into adenylated molybdopterin with the concomitant release of AMP.</text>
</comment>
<organism evidence="13 14">
    <name type="scientific">Aphanothece sacrum FPU1</name>
    <dbReference type="NCBI Taxonomy" id="1920663"/>
    <lineage>
        <taxon>Bacteria</taxon>
        <taxon>Bacillati</taxon>
        <taxon>Cyanobacteriota</taxon>
        <taxon>Cyanophyceae</taxon>
        <taxon>Oscillatoriophycideae</taxon>
        <taxon>Chroococcales</taxon>
        <taxon>Aphanothecaceae</taxon>
        <taxon>Aphanothece</taxon>
    </lineage>
</organism>
<sequence length="408" mass="44251">MFSVQQAQSIILDSVQPLKTTETVTLNESVGRILAELVTSNLDFPYWDNSAMDGYGVKFDDVVNCSPENPITLKIIEEIPAGVKPKKIVQSGQACRIFTGAMLPSGADTIIIQENTQKIDDKVLILLPPKFPKAFVRHQGDFYQAGHALLTPGIRINASEIAVLATAQCPQVKVYCRPRVAIFSTGNELILPSESLQPGQIVDSNQYALGAFVQRQGAISIQLGIVSDNIERLEEKISLAINSADFVLSTGGVSVGEYDYIEQILSELGGEILIRSIAIQPGKPLTVAKFSNGCIYFGIPGNPVSALVSCWRFVQPALKKLSGLKKSWKPNFIKAKSCQLLESKGQRETYIWGQLKLVDGEYEFELAGGSQNSANLINLAMTNALAILPVGTTMINAGESVLTMLIDC</sequence>
<dbReference type="Pfam" id="PF00994">
    <property type="entry name" value="MoCF_biosynth"/>
    <property type="match status" value="1"/>
</dbReference>
<feature type="domain" description="MoaB/Mog" evidence="12">
    <location>
        <begin position="181"/>
        <end position="320"/>
    </location>
</feature>
<dbReference type="RefSeq" id="WP_124978141.1">
    <property type="nucleotide sequence ID" value="NZ_BDQK01000001.1"/>
</dbReference>
<gene>
    <name evidence="13" type="ORF">AsFPU1_0109</name>
</gene>
<evidence type="ECO:0000256" key="10">
    <source>
        <dbReference type="ARBA" id="ARBA00047317"/>
    </source>
</evidence>
<evidence type="ECO:0000256" key="9">
    <source>
        <dbReference type="ARBA" id="ARBA00023150"/>
    </source>
</evidence>
<keyword evidence="6 11" id="KW-0808">Transferase</keyword>
<keyword evidence="8 11" id="KW-0460">Magnesium</keyword>
<protein>
    <recommendedName>
        <fullName evidence="11">Molybdopterin molybdenumtransferase</fullName>
        <ecNumber evidence="11">2.10.1.1</ecNumber>
    </recommendedName>
</protein>
<dbReference type="PANTHER" id="PTHR10192:SF5">
    <property type="entry name" value="GEPHYRIN"/>
    <property type="match status" value="1"/>
</dbReference>
<dbReference type="Proteomes" id="UP000287247">
    <property type="component" value="Unassembled WGS sequence"/>
</dbReference>
<dbReference type="CDD" id="cd00887">
    <property type="entry name" value="MoeA"/>
    <property type="match status" value="1"/>
</dbReference>
<dbReference type="Pfam" id="PF03454">
    <property type="entry name" value="MoeA_C"/>
    <property type="match status" value="1"/>
</dbReference>
<dbReference type="GO" id="GO:0005829">
    <property type="term" value="C:cytosol"/>
    <property type="evidence" value="ECO:0007669"/>
    <property type="project" value="TreeGrafter"/>
</dbReference>
<dbReference type="InterPro" id="IPR005110">
    <property type="entry name" value="MoeA_linker/N"/>
</dbReference>
<dbReference type="Pfam" id="PF03453">
    <property type="entry name" value="MoeA_N"/>
    <property type="match status" value="1"/>
</dbReference>
<dbReference type="AlphaFoldDB" id="A0A401IBW9"/>
<evidence type="ECO:0000256" key="3">
    <source>
        <dbReference type="ARBA" id="ARBA00005046"/>
    </source>
</evidence>
<evidence type="ECO:0000256" key="2">
    <source>
        <dbReference type="ARBA" id="ARBA00002901"/>
    </source>
</evidence>
<dbReference type="InterPro" id="IPR036135">
    <property type="entry name" value="MoeA_linker/N_sf"/>
</dbReference>
<dbReference type="Gene3D" id="3.90.105.10">
    <property type="entry name" value="Molybdopterin biosynthesis moea protein, domain 2"/>
    <property type="match status" value="1"/>
</dbReference>
<dbReference type="UniPathway" id="UPA00344"/>
<dbReference type="NCBIfam" id="NF045515">
    <property type="entry name" value="Glp_gephyrin"/>
    <property type="match status" value="1"/>
</dbReference>
<evidence type="ECO:0000256" key="11">
    <source>
        <dbReference type="RuleBase" id="RU365090"/>
    </source>
</evidence>
<dbReference type="Gene3D" id="2.170.190.11">
    <property type="entry name" value="Molybdopterin biosynthesis moea protein, domain 3"/>
    <property type="match status" value="1"/>
</dbReference>
<comment type="caution">
    <text evidence="13">The sequence shown here is derived from an EMBL/GenBank/DDBJ whole genome shotgun (WGS) entry which is preliminary data.</text>
</comment>
<evidence type="ECO:0000256" key="5">
    <source>
        <dbReference type="ARBA" id="ARBA00022505"/>
    </source>
</evidence>
<evidence type="ECO:0000256" key="6">
    <source>
        <dbReference type="ARBA" id="ARBA00022679"/>
    </source>
</evidence>
<comment type="cofactor">
    <cofactor evidence="1 11">
        <name>Mg(2+)</name>
        <dbReference type="ChEBI" id="CHEBI:18420"/>
    </cofactor>
</comment>
<evidence type="ECO:0000313" key="13">
    <source>
        <dbReference type="EMBL" id="GBF78720.1"/>
    </source>
</evidence>
<name>A0A401IBW9_APHSA</name>
<evidence type="ECO:0000256" key="8">
    <source>
        <dbReference type="ARBA" id="ARBA00022842"/>
    </source>
</evidence>
<evidence type="ECO:0000313" key="14">
    <source>
        <dbReference type="Proteomes" id="UP000287247"/>
    </source>
</evidence>
<dbReference type="NCBIfam" id="TIGR00177">
    <property type="entry name" value="molyb_syn"/>
    <property type="match status" value="1"/>
</dbReference>
<keyword evidence="7 11" id="KW-0479">Metal-binding</keyword>
<dbReference type="OrthoDB" id="9804758at2"/>
<comment type="similarity">
    <text evidence="4 11">Belongs to the MoeA family.</text>
</comment>
<dbReference type="InterPro" id="IPR001453">
    <property type="entry name" value="MoaB/Mog_dom"/>
</dbReference>
<dbReference type="InterPro" id="IPR038987">
    <property type="entry name" value="MoeA-like"/>
</dbReference>
<keyword evidence="14" id="KW-1185">Reference proteome</keyword>
<dbReference type="GO" id="GO:0046872">
    <property type="term" value="F:metal ion binding"/>
    <property type="evidence" value="ECO:0007669"/>
    <property type="project" value="UniProtKB-UniRule"/>
</dbReference>
<evidence type="ECO:0000256" key="7">
    <source>
        <dbReference type="ARBA" id="ARBA00022723"/>
    </source>
</evidence>